<feature type="transmembrane region" description="Helical" evidence="1">
    <location>
        <begin position="189"/>
        <end position="208"/>
    </location>
</feature>
<evidence type="ECO:0000259" key="2">
    <source>
        <dbReference type="Pfam" id="PF07853"/>
    </source>
</evidence>
<feature type="transmembrane region" description="Helical" evidence="1">
    <location>
        <begin position="99"/>
        <end position="121"/>
    </location>
</feature>
<dbReference type="Proteomes" id="UP000321225">
    <property type="component" value="Unassembled WGS sequence"/>
</dbReference>
<dbReference type="AlphaFoldDB" id="A0A511AL47"/>
<accession>A0A511AL47</accession>
<feature type="transmembrane region" description="Helical" evidence="1">
    <location>
        <begin position="17"/>
        <end position="41"/>
    </location>
</feature>
<reference evidence="3 4" key="1">
    <citation type="submission" date="2019-07" db="EMBL/GenBank/DDBJ databases">
        <title>Whole genome shotgun sequence of Microbacterium aerolatum NBRC 103071.</title>
        <authorList>
            <person name="Hosoyama A."/>
            <person name="Uohara A."/>
            <person name="Ohji S."/>
            <person name="Ichikawa N."/>
        </authorList>
    </citation>
    <scope>NUCLEOTIDE SEQUENCE [LARGE SCALE GENOMIC DNA]</scope>
    <source>
        <strain evidence="3 4">NBRC 103071</strain>
    </source>
</reference>
<evidence type="ECO:0000313" key="3">
    <source>
        <dbReference type="EMBL" id="GEK87561.1"/>
    </source>
</evidence>
<name>A0A511AL47_9MICO</name>
<proteinExistence type="predicted"/>
<feature type="transmembrane region" description="Helical" evidence="1">
    <location>
        <begin position="214"/>
        <end position="234"/>
    </location>
</feature>
<dbReference type="OrthoDB" id="3178004at2"/>
<evidence type="ECO:0000313" key="4">
    <source>
        <dbReference type="Proteomes" id="UP000321225"/>
    </source>
</evidence>
<organism evidence="3 4">
    <name type="scientific">Microbacterium aerolatum</name>
    <dbReference type="NCBI Taxonomy" id="153731"/>
    <lineage>
        <taxon>Bacteria</taxon>
        <taxon>Bacillati</taxon>
        <taxon>Actinomycetota</taxon>
        <taxon>Actinomycetes</taxon>
        <taxon>Micrococcales</taxon>
        <taxon>Microbacteriaceae</taxon>
        <taxon>Microbacterium</taxon>
    </lineage>
</organism>
<gene>
    <name evidence="3" type="ORF">MAE01_27370</name>
</gene>
<dbReference type="RefSeq" id="WP_147040317.1">
    <property type="nucleotide sequence ID" value="NZ_BJUW01000015.1"/>
</dbReference>
<keyword evidence="1" id="KW-0472">Membrane</keyword>
<keyword evidence="1" id="KW-0812">Transmembrane</keyword>
<comment type="caution">
    <text evidence="3">The sequence shown here is derived from an EMBL/GenBank/DDBJ whole genome shotgun (WGS) entry which is preliminary data.</text>
</comment>
<keyword evidence="1" id="KW-1133">Transmembrane helix</keyword>
<dbReference type="EMBL" id="BJUW01000015">
    <property type="protein sequence ID" value="GEK87561.1"/>
    <property type="molecule type" value="Genomic_DNA"/>
</dbReference>
<protein>
    <recommendedName>
        <fullName evidence="2">DUF1648 domain-containing protein</fullName>
    </recommendedName>
</protein>
<dbReference type="InterPro" id="IPR012867">
    <property type="entry name" value="DUF1648"/>
</dbReference>
<feature type="domain" description="DUF1648" evidence="2">
    <location>
        <begin position="29"/>
        <end position="71"/>
    </location>
</feature>
<evidence type="ECO:0000256" key="1">
    <source>
        <dbReference type="SAM" id="Phobius"/>
    </source>
</evidence>
<feature type="transmembrane region" description="Helical" evidence="1">
    <location>
        <begin position="133"/>
        <end position="152"/>
    </location>
</feature>
<keyword evidence="4" id="KW-1185">Reference proteome</keyword>
<dbReference type="Pfam" id="PF07853">
    <property type="entry name" value="DUF1648"/>
    <property type="match status" value="1"/>
</dbReference>
<sequence>MNTHARRPDDIRRARRAFLLVGLVAPIAIAAAAVVLILIWLPGLPDQVVMHWGANGPDGFGSPAMFVWIQVIVGLSIPLLMTLPVLATMRESWGITCRFLGAMSLGVSVLIAVASAGSVAIQRGDADGSGIGAVLGIGFAGMLVFGVIGWFLQPRVTTAQTSGRAAHLDLAPGERAAWFGTAAMGRTGVVFLVLAVLILIAITVWVLLMDQGAGWILAIVTALVILLIATTLVFRIRVSADGLRVHSIAGWPRWSIPASEITEARAVQVNPMAEFGGWGVRFAVDGRMGVVLRTGEGLQVTRHSGRTFVVTTDDAATAASVLNTAVKGVKP</sequence>
<feature type="transmembrane region" description="Helical" evidence="1">
    <location>
        <begin position="65"/>
        <end position="87"/>
    </location>
</feature>